<reference evidence="2" key="1">
    <citation type="journal article" date="2015" name="Nature">
        <title>Complex archaea that bridge the gap between prokaryotes and eukaryotes.</title>
        <authorList>
            <person name="Spang A."/>
            <person name="Saw J.H."/>
            <person name="Jorgensen S.L."/>
            <person name="Zaremba-Niedzwiedzka K."/>
            <person name="Martijn J."/>
            <person name="Lind A.E."/>
            <person name="van Eijk R."/>
            <person name="Schleper C."/>
            <person name="Guy L."/>
            <person name="Ettema T.J."/>
        </authorList>
    </citation>
    <scope>NUCLEOTIDE SEQUENCE</scope>
</reference>
<dbReference type="EMBL" id="LAZR01021783">
    <property type="protein sequence ID" value="KKL84144.1"/>
    <property type="molecule type" value="Genomic_DNA"/>
</dbReference>
<comment type="caution">
    <text evidence="2">The sequence shown here is derived from an EMBL/GenBank/DDBJ whole genome shotgun (WGS) entry which is preliminary data.</text>
</comment>
<dbReference type="Pfam" id="PF01841">
    <property type="entry name" value="Transglut_core"/>
    <property type="match status" value="1"/>
</dbReference>
<dbReference type="AlphaFoldDB" id="A0A0F9FCN1"/>
<organism evidence="2">
    <name type="scientific">marine sediment metagenome</name>
    <dbReference type="NCBI Taxonomy" id="412755"/>
    <lineage>
        <taxon>unclassified sequences</taxon>
        <taxon>metagenomes</taxon>
        <taxon>ecological metagenomes</taxon>
    </lineage>
</organism>
<accession>A0A0F9FCN1</accession>
<feature type="domain" description="Transglutaminase-like" evidence="1">
    <location>
        <begin position="304"/>
        <end position="363"/>
    </location>
</feature>
<dbReference type="InterPro" id="IPR002931">
    <property type="entry name" value="Transglutaminase-like"/>
</dbReference>
<evidence type="ECO:0000313" key="2">
    <source>
        <dbReference type="EMBL" id="KKL84144.1"/>
    </source>
</evidence>
<sequence length="421" mass="46399">VQDLNLKTKADLHPDLSISSFDFEISSGRFEFAVTGTFFQNILSIQTQSSGSSRKYDIKVKEKPYLAAGIADALIAEGLSPGETRTFNVFDPATMGQAPVVVRVAGKEDVLNMGRKKASTKVLLTFKGTTQKAWISEDGEILKEEGLLGIRLDKTSRHDALFGLPIKASQDLTEVVSSNVIIEHPEDLKHLKVKIEGISFDRLDLDGGRQRLEGQVLTIEKEGLADLKIGLTSSERTETSKNIENRFLQPTPFIQSDHEKIRGLAKKIVSEADLPLEKAKKILFWVYKNIEKRPVLSVPDALSTLENRIGDCNEHAILLAALSRAAGIPARIEAGLVYLNGRFYYHAWNLLYVGKWVTADSLFGQIPADITHIRFSGGIPENQLDLIGVVGKVKLTVIEPKPDKSGIKKNLVPMRSSESTG</sequence>
<protein>
    <recommendedName>
        <fullName evidence="1">Transglutaminase-like domain-containing protein</fullName>
    </recommendedName>
</protein>
<dbReference type="InterPro" id="IPR038765">
    <property type="entry name" value="Papain-like_cys_pep_sf"/>
</dbReference>
<dbReference type="PANTHER" id="PTHR33490:SF3">
    <property type="entry name" value="CONSERVED INTEGRAL MEMBRANE PROTEIN"/>
    <property type="match status" value="1"/>
</dbReference>
<dbReference type="PANTHER" id="PTHR33490">
    <property type="entry name" value="BLR5614 PROTEIN-RELATED"/>
    <property type="match status" value="1"/>
</dbReference>
<evidence type="ECO:0000259" key="1">
    <source>
        <dbReference type="SMART" id="SM00460"/>
    </source>
</evidence>
<gene>
    <name evidence="2" type="ORF">LCGC14_1967650</name>
</gene>
<dbReference type="SMART" id="SM00460">
    <property type="entry name" value="TGc"/>
    <property type="match status" value="1"/>
</dbReference>
<feature type="non-terminal residue" evidence="2">
    <location>
        <position position="1"/>
    </location>
</feature>
<dbReference type="Gene3D" id="3.10.620.30">
    <property type="match status" value="1"/>
</dbReference>
<dbReference type="SUPFAM" id="SSF54001">
    <property type="entry name" value="Cysteine proteinases"/>
    <property type="match status" value="1"/>
</dbReference>
<proteinExistence type="predicted"/>
<name>A0A0F9FCN1_9ZZZZ</name>